<dbReference type="EMBL" id="GGEC01000241">
    <property type="protein sequence ID" value="MBW80724.1"/>
    <property type="molecule type" value="Transcribed_RNA"/>
</dbReference>
<proteinExistence type="predicted"/>
<name>A0A2P2IHL3_RHIMU</name>
<accession>A0A2P2IHL3</accession>
<sequence length="45" mass="5368">MSKSSYNINNKHINHIIMLQNIENTSNHNNHIIKRSIQLNYDQSF</sequence>
<reference evidence="1" key="1">
    <citation type="submission" date="2018-02" db="EMBL/GenBank/DDBJ databases">
        <title>Rhizophora mucronata_Transcriptome.</title>
        <authorList>
            <person name="Meera S.P."/>
            <person name="Sreeshan A."/>
            <person name="Augustine A."/>
        </authorList>
    </citation>
    <scope>NUCLEOTIDE SEQUENCE</scope>
    <source>
        <tissue evidence="1">Leaf</tissue>
    </source>
</reference>
<organism evidence="1">
    <name type="scientific">Rhizophora mucronata</name>
    <name type="common">Asiatic mangrove</name>
    <dbReference type="NCBI Taxonomy" id="61149"/>
    <lineage>
        <taxon>Eukaryota</taxon>
        <taxon>Viridiplantae</taxon>
        <taxon>Streptophyta</taxon>
        <taxon>Embryophyta</taxon>
        <taxon>Tracheophyta</taxon>
        <taxon>Spermatophyta</taxon>
        <taxon>Magnoliopsida</taxon>
        <taxon>eudicotyledons</taxon>
        <taxon>Gunneridae</taxon>
        <taxon>Pentapetalae</taxon>
        <taxon>rosids</taxon>
        <taxon>fabids</taxon>
        <taxon>Malpighiales</taxon>
        <taxon>Rhizophoraceae</taxon>
        <taxon>Rhizophora</taxon>
    </lineage>
</organism>
<protein>
    <submittedName>
        <fullName evidence="1">Uncharacterized protein</fullName>
    </submittedName>
</protein>
<dbReference type="AlphaFoldDB" id="A0A2P2IHL3"/>
<evidence type="ECO:0000313" key="1">
    <source>
        <dbReference type="EMBL" id="MBW80724.1"/>
    </source>
</evidence>